<name>A0A0W0EWU0_MONRR</name>
<comment type="caution">
    <text evidence="3">The sequence shown here is derived from an EMBL/GenBank/DDBJ whole genome shotgun (WGS) entry which is preliminary data.</text>
</comment>
<feature type="compositionally biased region" description="Polar residues" evidence="1">
    <location>
        <begin position="167"/>
        <end position="176"/>
    </location>
</feature>
<reference evidence="3 4" key="1">
    <citation type="submission" date="2015-12" db="EMBL/GenBank/DDBJ databases">
        <title>Draft genome sequence of Moniliophthora roreri, the causal agent of frosty pod rot of cacao.</title>
        <authorList>
            <person name="Aime M.C."/>
            <person name="Diaz-Valderrama J.R."/>
            <person name="Kijpornyongpan T."/>
            <person name="Phillips-Mora W."/>
        </authorList>
    </citation>
    <scope>NUCLEOTIDE SEQUENCE [LARGE SCALE GENOMIC DNA]</scope>
    <source>
        <strain evidence="3 4">MCA 2952</strain>
    </source>
</reference>
<protein>
    <submittedName>
        <fullName evidence="3">Uncharacterized protein</fullName>
    </submittedName>
</protein>
<keyword evidence="2" id="KW-0732">Signal</keyword>
<feature type="compositionally biased region" description="Low complexity" evidence="1">
    <location>
        <begin position="153"/>
        <end position="166"/>
    </location>
</feature>
<gene>
    <name evidence="3" type="ORF">WG66_18747</name>
</gene>
<feature type="compositionally biased region" description="Polar residues" evidence="1">
    <location>
        <begin position="129"/>
        <end position="139"/>
    </location>
</feature>
<dbReference type="AlphaFoldDB" id="A0A0W0EWU0"/>
<evidence type="ECO:0000313" key="3">
    <source>
        <dbReference type="EMBL" id="KTB28544.1"/>
    </source>
</evidence>
<dbReference type="eggNOG" id="ENOG502RCBZ">
    <property type="taxonomic scope" value="Eukaryota"/>
</dbReference>
<feature type="region of interest" description="Disordered" evidence="1">
    <location>
        <begin position="126"/>
        <end position="176"/>
    </location>
</feature>
<organism evidence="3 4">
    <name type="scientific">Moniliophthora roreri</name>
    <name type="common">Frosty pod rot fungus</name>
    <name type="synonym">Monilia roreri</name>
    <dbReference type="NCBI Taxonomy" id="221103"/>
    <lineage>
        <taxon>Eukaryota</taxon>
        <taxon>Fungi</taxon>
        <taxon>Dikarya</taxon>
        <taxon>Basidiomycota</taxon>
        <taxon>Agaricomycotina</taxon>
        <taxon>Agaricomycetes</taxon>
        <taxon>Agaricomycetidae</taxon>
        <taxon>Agaricales</taxon>
        <taxon>Marasmiineae</taxon>
        <taxon>Marasmiaceae</taxon>
        <taxon>Moniliophthora</taxon>
    </lineage>
</organism>
<dbReference type="EMBL" id="LATX01002469">
    <property type="protein sequence ID" value="KTB28544.1"/>
    <property type="molecule type" value="Genomic_DNA"/>
</dbReference>
<evidence type="ECO:0000313" key="4">
    <source>
        <dbReference type="Proteomes" id="UP000054988"/>
    </source>
</evidence>
<feature type="chain" id="PRO_5006901217" evidence="2">
    <location>
        <begin position="21"/>
        <end position="200"/>
    </location>
</feature>
<evidence type="ECO:0000256" key="1">
    <source>
        <dbReference type="SAM" id="MobiDB-lite"/>
    </source>
</evidence>
<feature type="signal peptide" evidence="2">
    <location>
        <begin position="1"/>
        <end position="20"/>
    </location>
</feature>
<accession>A0A0W0EWU0</accession>
<evidence type="ECO:0000256" key="2">
    <source>
        <dbReference type="SAM" id="SignalP"/>
    </source>
</evidence>
<sequence>MFKSSFALFLTLAVSGSASASLVTRNPLSTLVAKQNSIQTNFDPSLIPEQCQTQCAATVGDIQRCSRSFDRLCGCSTTDVANLRECLNCFASLVPGDAGLQSDIQDIYDDYVQGCNNAKGILPSASIAGGTNPTSTRATSGDDRVGSSTHTRTTVSSEKTGSSSNSNVPGSANSDNSAANIRRNWAVVSGVGAALFAFVL</sequence>
<proteinExistence type="predicted"/>
<dbReference type="Proteomes" id="UP000054988">
    <property type="component" value="Unassembled WGS sequence"/>
</dbReference>